<evidence type="ECO:0000256" key="4">
    <source>
        <dbReference type="ARBA" id="ARBA00023224"/>
    </source>
</evidence>
<dbReference type="PANTHER" id="PTHR32089:SF112">
    <property type="entry name" value="LYSOZYME-LIKE PROTEIN-RELATED"/>
    <property type="match status" value="1"/>
</dbReference>
<dbReference type="Pfam" id="PF12729">
    <property type="entry name" value="4HB_MCP_1"/>
    <property type="match status" value="1"/>
</dbReference>
<dbReference type="SMART" id="SM00283">
    <property type="entry name" value="MA"/>
    <property type="match status" value="1"/>
</dbReference>
<dbReference type="InterPro" id="IPR024478">
    <property type="entry name" value="HlyB_4HB_MCP"/>
</dbReference>
<feature type="domain" description="HAMP" evidence="9">
    <location>
        <begin position="206"/>
        <end position="259"/>
    </location>
</feature>
<dbReference type="SMART" id="SM00304">
    <property type="entry name" value="HAMP"/>
    <property type="match status" value="1"/>
</dbReference>
<dbReference type="Pfam" id="PF00672">
    <property type="entry name" value="HAMP"/>
    <property type="match status" value="1"/>
</dbReference>
<dbReference type="RefSeq" id="WP_121128105.1">
    <property type="nucleotide sequence ID" value="NZ_JBHUFK010000006.1"/>
</dbReference>
<dbReference type="PROSITE" id="PS50885">
    <property type="entry name" value="HAMP"/>
    <property type="match status" value="1"/>
</dbReference>
<dbReference type="Gene3D" id="1.10.287.950">
    <property type="entry name" value="Methyl-accepting chemotaxis protein"/>
    <property type="match status" value="1"/>
</dbReference>
<dbReference type="SUPFAM" id="SSF58104">
    <property type="entry name" value="Methyl-accepting chemotaxis protein (MCP) signaling domain"/>
    <property type="match status" value="1"/>
</dbReference>
<reference evidence="10 11" key="1">
    <citation type="journal article" date="2015" name="Antonie Van Leeuwenhoek">
        <title>Oceanobacillus bengalensis sp. nov., a bacterium isolated from seawater of the Bay of Bengal.</title>
        <authorList>
            <person name="Yongchang O."/>
            <person name="Xiang W."/>
            <person name="Wang G."/>
        </authorList>
    </citation>
    <scope>NUCLEOTIDE SEQUENCE [LARGE SCALE GENOMIC DNA]</scope>
    <source>
        <strain evidence="10 11">MCCC 1K00260</strain>
    </source>
</reference>
<dbReference type="Pfam" id="PF00015">
    <property type="entry name" value="MCPsignal"/>
    <property type="match status" value="1"/>
</dbReference>
<dbReference type="GO" id="GO:0007165">
    <property type="term" value="P:signal transduction"/>
    <property type="evidence" value="ECO:0007669"/>
    <property type="project" value="UniProtKB-KW"/>
</dbReference>
<dbReference type="PROSITE" id="PS50111">
    <property type="entry name" value="CHEMOTAXIS_TRANSDUC_2"/>
    <property type="match status" value="1"/>
</dbReference>
<name>A0A494Z6N7_9BACI</name>
<gene>
    <name evidence="10" type="ORF">D8M05_01920</name>
</gene>
<dbReference type="InterPro" id="IPR004090">
    <property type="entry name" value="Chemotax_Me-accpt_rcpt"/>
</dbReference>
<dbReference type="GO" id="GO:0005886">
    <property type="term" value="C:plasma membrane"/>
    <property type="evidence" value="ECO:0007669"/>
    <property type="project" value="UniProtKB-SubCell"/>
</dbReference>
<evidence type="ECO:0000256" key="5">
    <source>
        <dbReference type="ARBA" id="ARBA00029447"/>
    </source>
</evidence>
<evidence type="ECO:0000256" key="1">
    <source>
        <dbReference type="ARBA" id="ARBA00004236"/>
    </source>
</evidence>
<dbReference type="GO" id="GO:0006935">
    <property type="term" value="P:chemotaxis"/>
    <property type="evidence" value="ECO:0007669"/>
    <property type="project" value="InterPro"/>
</dbReference>
<dbReference type="OrthoDB" id="2168386at2"/>
<keyword evidence="7" id="KW-1133">Transmembrane helix</keyword>
<accession>A0A494Z6N7</accession>
<dbReference type="InterPro" id="IPR003660">
    <property type="entry name" value="HAMP_dom"/>
</dbReference>
<comment type="similarity">
    <text evidence="5">Belongs to the methyl-accepting chemotaxis (MCP) protein family.</text>
</comment>
<dbReference type="PANTHER" id="PTHR32089">
    <property type="entry name" value="METHYL-ACCEPTING CHEMOTAXIS PROTEIN MCPB"/>
    <property type="match status" value="1"/>
</dbReference>
<keyword evidence="4 6" id="KW-0807">Transducer</keyword>
<dbReference type="AlphaFoldDB" id="A0A494Z6N7"/>
<evidence type="ECO:0000313" key="10">
    <source>
        <dbReference type="EMBL" id="RKQ18184.1"/>
    </source>
</evidence>
<dbReference type="CDD" id="cd06225">
    <property type="entry name" value="HAMP"/>
    <property type="match status" value="1"/>
</dbReference>
<evidence type="ECO:0000256" key="2">
    <source>
        <dbReference type="ARBA" id="ARBA00022475"/>
    </source>
</evidence>
<dbReference type="InterPro" id="IPR004089">
    <property type="entry name" value="MCPsignal_dom"/>
</dbReference>
<feature type="transmembrane region" description="Helical" evidence="7">
    <location>
        <begin position="182"/>
        <end position="203"/>
    </location>
</feature>
<evidence type="ECO:0000259" key="8">
    <source>
        <dbReference type="PROSITE" id="PS50111"/>
    </source>
</evidence>
<protein>
    <submittedName>
        <fullName evidence="10">Methyl-accepting chemotaxis protein</fullName>
    </submittedName>
</protein>
<evidence type="ECO:0000313" key="11">
    <source>
        <dbReference type="Proteomes" id="UP000281813"/>
    </source>
</evidence>
<organism evidence="10 11">
    <name type="scientific">Oceanobacillus bengalensis</name>
    <dbReference type="NCBI Taxonomy" id="1435466"/>
    <lineage>
        <taxon>Bacteria</taxon>
        <taxon>Bacillati</taxon>
        <taxon>Bacillota</taxon>
        <taxon>Bacilli</taxon>
        <taxon>Bacillales</taxon>
        <taxon>Bacillaceae</taxon>
        <taxon>Oceanobacillus</taxon>
    </lineage>
</organism>
<dbReference type="CDD" id="cd11386">
    <property type="entry name" value="MCP_signal"/>
    <property type="match status" value="1"/>
</dbReference>
<keyword evidence="2" id="KW-1003">Cell membrane</keyword>
<evidence type="ECO:0000259" key="9">
    <source>
        <dbReference type="PROSITE" id="PS50885"/>
    </source>
</evidence>
<sequence length="564" mass="61967">MKKKFQFKRIRSKIYAGFAVNIVLILFLAVFSIASIININKDTEEIINHQLELLIVDEQLALNMSERTGLMRAYILYDDPSFRDEFTLSIDDSIELEERLLELNDSEENREIIDKKVQWGTLTDEVIVEAENGNKDYALALMNTEVLPLEQEIIQHFKDSAKEREANIKELGSDMVNAGKDILMSSIFIVVFVLVLSLIIPFVTSRSITKPIHSVMVRMKDIATGVLDGEPLKVTTRDEAGQLVEATNNMTSSTKDLLIKIQTASETLSNHGEELMNAAGEVKAGTDQVAITMQEISSGTETQANSASDIATRMKGLSGEIGDANERGKNIHQYSNNVLDMTAKGIKLMESSNGQMLKIDQLVKHAVKKVEGLDSEAQQISKLVLVIQEVADQTNLLALNAAIEAARAGEHGKGFAVVADEVRKLAEQVSASIKDITSIVGNIQHESNSVATSLQDGYVEVEKGTKQIKTTSETLDEISTSIKKMSQDITTISDNLAMIETNTKTMDHSIEEIASVTEEAAAGVEQVAASSEQTSSSMDEVTTSAEQLAKLSEELNELLRHFKI</sequence>
<dbReference type="GO" id="GO:0004888">
    <property type="term" value="F:transmembrane signaling receptor activity"/>
    <property type="evidence" value="ECO:0007669"/>
    <property type="project" value="InterPro"/>
</dbReference>
<comment type="subcellular location">
    <subcellularLocation>
        <location evidence="1">Cell membrane</location>
    </subcellularLocation>
</comment>
<evidence type="ECO:0000256" key="3">
    <source>
        <dbReference type="ARBA" id="ARBA00023136"/>
    </source>
</evidence>
<dbReference type="EMBL" id="RBZO01000002">
    <property type="protein sequence ID" value="RKQ18184.1"/>
    <property type="molecule type" value="Genomic_DNA"/>
</dbReference>
<evidence type="ECO:0000256" key="6">
    <source>
        <dbReference type="PROSITE-ProRule" id="PRU00284"/>
    </source>
</evidence>
<feature type="domain" description="Methyl-accepting transducer" evidence="8">
    <location>
        <begin position="278"/>
        <end position="528"/>
    </location>
</feature>
<keyword evidence="3 7" id="KW-0472">Membrane</keyword>
<dbReference type="Proteomes" id="UP000281813">
    <property type="component" value="Unassembled WGS sequence"/>
</dbReference>
<dbReference type="PRINTS" id="PR00260">
    <property type="entry name" value="CHEMTRNSDUCR"/>
</dbReference>
<proteinExistence type="inferred from homology"/>
<keyword evidence="7" id="KW-0812">Transmembrane</keyword>
<evidence type="ECO:0000256" key="7">
    <source>
        <dbReference type="SAM" id="Phobius"/>
    </source>
</evidence>
<feature type="transmembrane region" description="Helical" evidence="7">
    <location>
        <begin position="12"/>
        <end position="37"/>
    </location>
</feature>
<comment type="caution">
    <text evidence="10">The sequence shown here is derived from an EMBL/GenBank/DDBJ whole genome shotgun (WGS) entry which is preliminary data.</text>
</comment>
<keyword evidence="11" id="KW-1185">Reference proteome</keyword>